<evidence type="ECO:0000313" key="2">
    <source>
        <dbReference type="EMBL" id="MBU3841975.1"/>
    </source>
</evidence>
<sequence length="125" mass="13593">MKKRLGLLALAAVLSSNAYSASIDHIQTYTPEYLGNQAQNGMINNASVYYNPAGLVHLQNGTYFHAGIELAVGEEKMNYNGQELKADLLQPIPNFAMYKVEDDSALFWTFGGIAGGGDLKYKDGV</sequence>
<keyword evidence="1" id="KW-0732">Signal</keyword>
<feature type="signal peptide" evidence="1">
    <location>
        <begin position="1"/>
        <end position="20"/>
    </location>
</feature>
<comment type="caution">
    <text evidence="2">The sequence shown here is derived from an EMBL/GenBank/DDBJ whole genome shotgun (WGS) entry which is preliminary data.</text>
</comment>
<dbReference type="Proteomes" id="UP000724657">
    <property type="component" value="Unassembled WGS sequence"/>
</dbReference>
<feature type="chain" id="PRO_5038738632" evidence="1">
    <location>
        <begin position="21"/>
        <end position="125"/>
    </location>
</feature>
<reference evidence="2" key="1">
    <citation type="journal article" date="2021" name="PeerJ">
        <title>Extensive microbial diversity within the chicken gut microbiome revealed by metagenomics and culture.</title>
        <authorList>
            <person name="Gilroy R."/>
            <person name="Ravi A."/>
            <person name="Getino M."/>
            <person name="Pursley I."/>
            <person name="Horton D.L."/>
            <person name="Alikhan N.F."/>
            <person name="Baker D."/>
            <person name="Gharbi K."/>
            <person name="Hall N."/>
            <person name="Watson M."/>
            <person name="Adriaenssens E.M."/>
            <person name="Foster-Nyarko E."/>
            <person name="Jarju S."/>
            <person name="Secka A."/>
            <person name="Antonio M."/>
            <person name="Oren A."/>
            <person name="Chaudhuri R.R."/>
            <person name="La Ragione R."/>
            <person name="Hildebrand F."/>
            <person name="Pallen M.J."/>
        </authorList>
    </citation>
    <scope>NUCLEOTIDE SEQUENCE</scope>
    <source>
        <strain evidence="2">A6-441</strain>
    </source>
</reference>
<dbReference type="Gene3D" id="2.40.160.60">
    <property type="entry name" value="Outer membrane protein transport protein (OMPP1/FadL/TodX)"/>
    <property type="match status" value="1"/>
</dbReference>
<name>A0A9E2NWU7_9FUSO</name>
<feature type="non-terminal residue" evidence="2">
    <location>
        <position position="125"/>
    </location>
</feature>
<proteinExistence type="predicted"/>
<evidence type="ECO:0000256" key="1">
    <source>
        <dbReference type="SAM" id="SignalP"/>
    </source>
</evidence>
<accession>A0A9E2NWU7</accession>
<dbReference type="AlphaFoldDB" id="A0A9E2NWU7"/>
<evidence type="ECO:0000313" key="3">
    <source>
        <dbReference type="Proteomes" id="UP000724657"/>
    </source>
</evidence>
<organism evidence="2 3">
    <name type="scientific">Candidatus Fusobacterium pullicola</name>
    <dbReference type="NCBI Taxonomy" id="2838601"/>
    <lineage>
        <taxon>Bacteria</taxon>
        <taxon>Fusobacteriati</taxon>
        <taxon>Fusobacteriota</taxon>
        <taxon>Fusobacteriia</taxon>
        <taxon>Fusobacteriales</taxon>
        <taxon>Fusobacteriaceae</taxon>
        <taxon>Fusobacterium</taxon>
    </lineage>
</organism>
<protein>
    <submittedName>
        <fullName evidence="2">Uncharacterized protein</fullName>
    </submittedName>
</protein>
<gene>
    <name evidence="2" type="ORF">IAA47_03165</name>
</gene>
<reference evidence="2" key="2">
    <citation type="submission" date="2021-04" db="EMBL/GenBank/DDBJ databases">
        <authorList>
            <person name="Gilroy R."/>
        </authorList>
    </citation>
    <scope>NUCLEOTIDE SEQUENCE</scope>
    <source>
        <strain evidence="2">A6-441</strain>
    </source>
</reference>
<dbReference type="EMBL" id="JAHLFN010000025">
    <property type="protein sequence ID" value="MBU3841975.1"/>
    <property type="molecule type" value="Genomic_DNA"/>
</dbReference>